<sequence>MKHQLVKLVSDQAGITEGQADQAVEAVIGYFKTRLPAETNEEIVTLVQGHNGDAVQS</sequence>
<evidence type="ECO:0000313" key="1">
    <source>
        <dbReference type="EMBL" id="MCZ8515967.1"/>
    </source>
</evidence>
<dbReference type="EMBL" id="JAQAGZ010000020">
    <property type="protein sequence ID" value="MCZ8515967.1"/>
    <property type="molecule type" value="Genomic_DNA"/>
</dbReference>
<dbReference type="RefSeq" id="WP_269884496.1">
    <property type="nucleotide sequence ID" value="NZ_JAQAGZ010000020.1"/>
</dbReference>
<accession>A0ABT4QGF0</accession>
<evidence type="ECO:0008006" key="3">
    <source>
        <dbReference type="Google" id="ProtNLM"/>
    </source>
</evidence>
<evidence type="ECO:0000313" key="2">
    <source>
        <dbReference type="Proteomes" id="UP001527882"/>
    </source>
</evidence>
<organism evidence="1 2">
    <name type="scientific">Paenibacillus gyeongsangnamensis</name>
    <dbReference type="NCBI Taxonomy" id="3388067"/>
    <lineage>
        <taxon>Bacteria</taxon>
        <taxon>Bacillati</taxon>
        <taxon>Bacillota</taxon>
        <taxon>Bacilli</taxon>
        <taxon>Bacillales</taxon>
        <taxon>Paenibacillaceae</taxon>
        <taxon>Paenibacillus</taxon>
    </lineage>
</organism>
<proteinExistence type="predicted"/>
<dbReference type="Proteomes" id="UP001527882">
    <property type="component" value="Unassembled WGS sequence"/>
</dbReference>
<comment type="caution">
    <text evidence="1">The sequence shown here is derived from an EMBL/GenBank/DDBJ whole genome shotgun (WGS) entry which is preliminary data.</text>
</comment>
<keyword evidence="2" id="KW-1185">Reference proteome</keyword>
<reference evidence="1 2" key="1">
    <citation type="submission" date="2022-12" db="EMBL/GenBank/DDBJ databases">
        <title>Draft genome sequence of Paenibacillus sp. dW9.</title>
        <authorList>
            <person name="Choi E.-W."/>
            <person name="Kim D.-U."/>
        </authorList>
    </citation>
    <scope>NUCLEOTIDE SEQUENCE [LARGE SCALE GENOMIC DNA]</scope>
    <source>
        <strain evidence="2">dW9</strain>
    </source>
</reference>
<name>A0ABT4QGF0_9BACL</name>
<gene>
    <name evidence="1" type="ORF">O9H85_26915</name>
</gene>
<protein>
    <recommendedName>
        <fullName evidence="3">DUF2267 domain-containing protein</fullName>
    </recommendedName>
</protein>